<sequence length="564" mass="60726">DKPKRRGQSRLGALQACGPIYSLLSSYSHNSQVQKPAAVCIVEAKTEKLDTNAEANAEALQILENKDNDVTHLVVGVTRGARLTVSRRSDLQKSAISTVQDTSTDLGPLTADMSRCFKPEANKDSKDKTKVDPDQKRIALSNKYVVKGQGDALLKEYKPASYEARQGAERLSVEPVPYQEISFKVLALIVEISEQVDRKRKAFADFVASITANEQHVTKGQLDKLTSDKSVSAFDESFRAEVGEALAKARSGGPKGMSKLPAVLSNYVVEGKKDPTKINNQSKPWASKIAVLTEAAKTGKAGMPVATLAALTAGPKHTINGASGVNGASMSALSKGDVYAFYISAAATSDKGFEKNKAKAYKLANKDNTRVVIVDLYTDADAATFKGLALRVQLRRDGTGIVPDVAADEEELKKMCLVRCKPTSSPPSSSGNTVVLENHLPVVMACPSMPFSDLLQATGAGKSTFINAFVNYLLCDTLEEALNAKQLTFAIPSSFSVPRSTKSGEESVTQFYVIYAININRKLLRLVYTPGLGDTRGVDQDHKNVANIMRILESLSTISSILVL</sequence>
<reference evidence="1" key="1">
    <citation type="submission" date="2023-06" db="EMBL/GenBank/DDBJ databases">
        <title>Conoideocrella luteorostrata (Hypocreales: Clavicipitaceae), a potential biocontrol fungus for elongate hemlock scale in United States Christmas tree production areas.</title>
        <authorList>
            <person name="Barrett H."/>
            <person name="Lovett B."/>
            <person name="Macias A.M."/>
            <person name="Stajich J.E."/>
            <person name="Kasson M.T."/>
        </authorList>
    </citation>
    <scope>NUCLEOTIDE SEQUENCE</scope>
    <source>
        <strain evidence="1">ARSEF 14590</strain>
    </source>
</reference>
<accession>A0AAJ0CCT2</accession>
<name>A0AAJ0CCT2_9HYPO</name>
<dbReference type="Gene3D" id="3.40.50.300">
    <property type="entry name" value="P-loop containing nucleotide triphosphate hydrolases"/>
    <property type="match status" value="1"/>
</dbReference>
<feature type="non-terminal residue" evidence="1">
    <location>
        <position position="1"/>
    </location>
</feature>
<comment type="caution">
    <text evidence="1">The sequence shown here is derived from an EMBL/GenBank/DDBJ whole genome shotgun (WGS) entry which is preliminary data.</text>
</comment>
<dbReference type="SUPFAM" id="SSF52540">
    <property type="entry name" value="P-loop containing nucleoside triphosphate hydrolases"/>
    <property type="match status" value="1"/>
</dbReference>
<dbReference type="Proteomes" id="UP001251528">
    <property type="component" value="Unassembled WGS sequence"/>
</dbReference>
<dbReference type="PANTHER" id="PTHR32046">
    <property type="entry name" value="G DOMAIN-CONTAINING PROTEIN"/>
    <property type="match status" value="1"/>
</dbReference>
<protein>
    <submittedName>
        <fullName evidence="1">Uncharacterized protein</fullName>
    </submittedName>
</protein>
<keyword evidence="2" id="KW-1185">Reference proteome</keyword>
<evidence type="ECO:0000313" key="2">
    <source>
        <dbReference type="Proteomes" id="UP001251528"/>
    </source>
</evidence>
<dbReference type="PANTHER" id="PTHR32046:SF11">
    <property type="entry name" value="IMMUNE-ASSOCIATED NUCLEOTIDE-BINDING PROTEIN 10-LIKE"/>
    <property type="match status" value="1"/>
</dbReference>
<evidence type="ECO:0000313" key="1">
    <source>
        <dbReference type="EMBL" id="KAK2589503.1"/>
    </source>
</evidence>
<feature type="non-terminal residue" evidence="1">
    <location>
        <position position="564"/>
    </location>
</feature>
<dbReference type="InterPro" id="IPR027417">
    <property type="entry name" value="P-loop_NTPase"/>
</dbReference>
<dbReference type="EMBL" id="JASWJB010000653">
    <property type="protein sequence ID" value="KAK2589503.1"/>
    <property type="molecule type" value="Genomic_DNA"/>
</dbReference>
<gene>
    <name evidence="1" type="ORF">QQS21_012820</name>
</gene>
<proteinExistence type="predicted"/>
<dbReference type="AlphaFoldDB" id="A0AAJ0CCT2"/>
<organism evidence="1 2">
    <name type="scientific">Conoideocrella luteorostrata</name>
    <dbReference type="NCBI Taxonomy" id="1105319"/>
    <lineage>
        <taxon>Eukaryota</taxon>
        <taxon>Fungi</taxon>
        <taxon>Dikarya</taxon>
        <taxon>Ascomycota</taxon>
        <taxon>Pezizomycotina</taxon>
        <taxon>Sordariomycetes</taxon>
        <taxon>Hypocreomycetidae</taxon>
        <taxon>Hypocreales</taxon>
        <taxon>Clavicipitaceae</taxon>
        <taxon>Conoideocrella</taxon>
    </lineage>
</organism>